<accession>A0A059DZZ6</accession>
<dbReference type="Proteomes" id="UP000024547">
    <property type="component" value="Unassembled WGS sequence"/>
</dbReference>
<feature type="transmembrane region" description="Helical" evidence="6">
    <location>
        <begin position="64"/>
        <end position="84"/>
    </location>
</feature>
<feature type="domain" description="EamA" evidence="7">
    <location>
        <begin position="144"/>
        <end position="275"/>
    </location>
</feature>
<keyword evidence="3 6" id="KW-0812">Transmembrane</keyword>
<dbReference type="eggNOG" id="COG0697">
    <property type="taxonomic scope" value="Bacteria"/>
</dbReference>
<keyword evidence="5 6" id="KW-0472">Membrane</keyword>
<protein>
    <submittedName>
        <fullName evidence="8">EamA family transporter</fullName>
    </submittedName>
</protein>
<evidence type="ECO:0000256" key="2">
    <source>
        <dbReference type="ARBA" id="ARBA00007362"/>
    </source>
</evidence>
<feature type="transmembrane region" description="Helical" evidence="6">
    <location>
        <begin position="260"/>
        <end position="280"/>
    </location>
</feature>
<organism evidence="9 10">
    <name type="scientific">Hyphomonas atlantica</name>
    <dbReference type="NCBI Taxonomy" id="1280948"/>
    <lineage>
        <taxon>Bacteria</taxon>
        <taxon>Pseudomonadati</taxon>
        <taxon>Pseudomonadota</taxon>
        <taxon>Alphaproteobacteria</taxon>
        <taxon>Hyphomonadales</taxon>
        <taxon>Hyphomonadaceae</taxon>
        <taxon>Hyphomonas</taxon>
    </lineage>
</organism>
<evidence type="ECO:0000256" key="3">
    <source>
        <dbReference type="ARBA" id="ARBA00022692"/>
    </source>
</evidence>
<dbReference type="AlphaFoldDB" id="A0A059DZZ6"/>
<feature type="transmembrane region" description="Helical" evidence="6">
    <location>
        <begin position="143"/>
        <end position="162"/>
    </location>
</feature>
<feature type="transmembrane region" description="Helical" evidence="6">
    <location>
        <begin position="169"/>
        <end position="193"/>
    </location>
</feature>
<evidence type="ECO:0000256" key="5">
    <source>
        <dbReference type="ARBA" id="ARBA00023136"/>
    </source>
</evidence>
<comment type="similarity">
    <text evidence="2">Belongs to the EamA transporter family.</text>
</comment>
<feature type="transmembrane region" description="Helical" evidence="6">
    <location>
        <begin position="90"/>
        <end position="110"/>
    </location>
</feature>
<dbReference type="RefSeq" id="WP_035553222.1">
    <property type="nucleotide sequence ID" value="NZ_AWFH01000034.1"/>
</dbReference>
<evidence type="ECO:0000256" key="1">
    <source>
        <dbReference type="ARBA" id="ARBA00004141"/>
    </source>
</evidence>
<dbReference type="GO" id="GO:0016020">
    <property type="term" value="C:membrane"/>
    <property type="evidence" value="ECO:0007669"/>
    <property type="project" value="UniProtKB-SubCell"/>
</dbReference>
<feature type="transmembrane region" description="Helical" evidence="6">
    <location>
        <begin position="7"/>
        <end position="28"/>
    </location>
</feature>
<evidence type="ECO:0000313" key="10">
    <source>
        <dbReference type="Proteomes" id="UP000024547"/>
    </source>
</evidence>
<sequence length="293" mass="30655">MPTKSDILLTATAPVIWGSTYIITTEFLPPDIPLTIAALRALPAGLLLLLLVRQLPERDWIVRILVLGALNFAIFWALLFVSAYRLPGGVAATVGAVQALAVVFLSRLMLGIPIRILVVFAAVLGMGGVALLLLTPTAALDPVGIAAGIGAAVAMAGGTVMSRRWRPPVPLLTFTAWQLTAGGLLLVPVALVFEPDVPVFTARNWSGMAYLSLIGAAVTYAVWFRGVDRIAPSAISTLGFLSPVSAVVLGWVFLGQALSPGQVAATGIILASVLISQRAATLPDQPKRLRLAG</sequence>
<dbReference type="OrthoDB" id="5430053at2"/>
<feature type="transmembrane region" description="Helical" evidence="6">
    <location>
        <begin position="117"/>
        <end position="137"/>
    </location>
</feature>
<evidence type="ECO:0000256" key="4">
    <source>
        <dbReference type="ARBA" id="ARBA00022989"/>
    </source>
</evidence>
<evidence type="ECO:0000259" key="7">
    <source>
        <dbReference type="Pfam" id="PF00892"/>
    </source>
</evidence>
<dbReference type="EMBL" id="AWFH01000034">
    <property type="protein sequence ID" value="KCZ59889.1"/>
    <property type="molecule type" value="Genomic_DNA"/>
</dbReference>
<keyword evidence="4 6" id="KW-1133">Transmembrane helix</keyword>
<dbReference type="InterPro" id="IPR000620">
    <property type="entry name" value="EamA_dom"/>
</dbReference>
<dbReference type="Pfam" id="PF00892">
    <property type="entry name" value="EamA"/>
    <property type="match status" value="2"/>
</dbReference>
<feature type="transmembrane region" description="Helical" evidence="6">
    <location>
        <begin position="34"/>
        <end position="52"/>
    </location>
</feature>
<dbReference type="EMBL" id="DMBR01000128">
    <property type="protein sequence ID" value="HAE93778.1"/>
    <property type="molecule type" value="Genomic_DNA"/>
</dbReference>
<keyword evidence="10" id="KW-1185">Reference proteome</keyword>
<name>A0A059DZZ6_9PROT</name>
<proteinExistence type="inferred from homology"/>
<dbReference type="InterPro" id="IPR037185">
    <property type="entry name" value="EmrE-like"/>
</dbReference>
<reference evidence="9 10" key="1">
    <citation type="journal article" date="2014" name="Antonie Van Leeuwenhoek">
        <title>Hyphomonas beringensis sp. nov. and Hyphomonas chukchiensis sp. nov., isolated from surface seawater of the Bering Sea and Chukchi Sea.</title>
        <authorList>
            <person name="Li C."/>
            <person name="Lai Q."/>
            <person name="Li G."/>
            <person name="Dong C."/>
            <person name="Wang J."/>
            <person name="Liao Y."/>
            <person name="Shao Z."/>
        </authorList>
    </citation>
    <scope>NUCLEOTIDE SEQUENCE [LARGE SCALE GENOMIC DNA]</scope>
    <source>
        <strain evidence="9 10">22II1-22F38</strain>
    </source>
</reference>
<dbReference type="PANTHER" id="PTHR32322:SF2">
    <property type="entry name" value="EAMA DOMAIN-CONTAINING PROTEIN"/>
    <property type="match status" value="1"/>
</dbReference>
<dbReference type="SUPFAM" id="SSF103481">
    <property type="entry name" value="Multidrug resistance efflux transporter EmrE"/>
    <property type="match status" value="2"/>
</dbReference>
<gene>
    <name evidence="8" type="ORF">DCG65_04410</name>
    <name evidence="9" type="ORF">HY36_07085</name>
</gene>
<comment type="caution">
    <text evidence="9">The sequence shown here is derived from an EMBL/GenBank/DDBJ whole genome shotgun (WGS) entry which is preliminary data.</text>
</comment>
<feature type="transmembrane region" description="Helical" evidence="6">
    <location>
        <begin position="235"/>
        <end position="254"/>
    </location>
</feature>
<dbReference type="PATRIC" id="fig|1280948.3.peg.2514"/>
<dbReference type="PANTHER" id="PTHR32322">
    <property type="entry name" value="INNER MEMBRANE TRANSPORTER"/>
    <property type="match status" value="1"/>
</dbReference>
<evidence type="ECO:0000313" key="9">
    <source>
        <dbReference type="EMBL" id="KCZ59889.1"/>
    </source>
</evidence>
<dbReference type="Proteomes" id="UP000259173">
    <property type="component" value="Unassembled WGS sequence"/>
</dbReference>
<evidence type="ECO:0000256" key="6">
    <source>
        <dbReference type="SAM" id="Phobius"/>
    </source>
</evidence>
<feature type="domain" description="EamA" evidence="7">
    <location>
        <begin position="7"/>
        <end position="133"/>
    </location>
</feature>
<dbReference type="InterPro" id="IPR050638">
    <property type="entry name" value="AA-Vitamin_Transporters"/>
</dbReference>
<evidence type="ECO:0000313" key="11">
    <source>
        <dbReference type="Proteomes" id="UP000259173"/>
    </source>
</evidence>
<comment type="subcellular location">
    <subcellularLocation>
        <location evidence="1">Membrane</location>
        <topology evidence="1">Multi-pass membrane protein</topology>
    </subcellularLocation>
</comment>
<evidence type="ECO:0000313" key="8">
    <source>
        <dbReference type="EMBL" id="HAE93778.1"/>
    </source>
</evidence>
<reference evidence="8 11" key="2">
    <citation type="journal article" date="2018" name="Nat. Biotechnol.">
        <title>A standardized bacterial taxonomy based on genome phylogeny substantially revises the tree of life.</title>
        <authorList>
            <person name="Parks D.H."/>
            <person name="Chuvochina M."/>
            <person name="Waite D.W."/>
            <person name="Rinke C."/>
            <person name="Skarshewski A."/>
            <person name="Chaumeil P.A."/>
            <person name="Hugenholtz P."/>
        </authorList>
    </citation>
    <scope>NUCLEOTIDE SEQUENCE [LARGE SCALE GENOMIC DNA]</scope>
    <source>
        <strain evidence="8">UBA8557</strain>
    </source>
</reference>
<feature type="transmembrane region" description="Helical" evidence="6">
    <location>
        <begin position="205"/>
        <end position="223"/>
    </location>
</feature>
<dbReference type="STRING" id="1280948.HY36_07085"/>